<comment type="caution">
    <text evidence="2">The sequence shown here is derived from an EMBL/GenBank/DDBJ whole genome shotgun (WGS) entry which is preliminary data.</text>
</comment>
<dbReference type="Proteomes" id="UP000624325">
    <property type="component" value="Unassembled WGS sequence"/>
</dbReference>
<feature type="region of interest" description="Disordered" evidence="1">
    <location>
        <begin position="1"/>
        <end position="24"/>
    </location>
</feature>
<accession>A0ABQ4C5P6</accession>
<proteinExistence type="predicted"/>
<dbReference type="EMBL" id="BONC01000029">
    <property type="protein sequence ID" value="GIF58100.1"/>
    <property type="molecule type" value="Genomic_DNA"/>
</dbReference>
<evidence type="ECO:0000313" key="3">
    <source>
        <dbReference type="Proteomes" id="UP000624325"/>
    </source>
</evidence>
<protein>
    <submittedName>
        <fullName evidence="2">Uncharacterized protein</fullName>
    </submittedName>
</protein>
<evidence type="ECO:0000313" key="2">
    <source>
        <dbReference type="EMBL" id="GIF58100.1"/>
    </source>
</evidence>
<organism evidence="2 3">
    <name type="scientific">Asanoa iriomotensis</name>
    <dbReference type="NCBI Taxonomy" id="234613"/>
    <lineage>
        <taxon>Bacteria</taxon>
        <taxon>Bacillati</taxon>
        <taxon>Actinomycetota</taxon>
        <taxon>Actinomycetes</taxon>
        <taxon>Micromonosporales</taxon>
        <taxon>Micromonosporaceae</taxon>
        <taxon>Asanoa</taxon>
    </lineage>
</organism>
<gene>
    <name evidence="2" type="ORF">Air01nite_41950</name>
</gene>
<feature type="compositionally biased region" description="Basic and acidic residues" evidence="1">
    <location>
        <begin position="139"/>
        <end position="157"/>
    </location>
</feature>
<feature type="region of interest" description="Disordered" evidence="1">
    <location>
        <begin position="69"/>
        <end position="168"/>
    </location>
</feature>
<keyword evidence="3" id="KW-1185">Reference proteome</keyword>
<evidence type="ECO:0000256" key="1">
    <source>
        <dbReference type="SAM" id="MobiDB-lite"/>
    </source>
</evidence>
<sequence>MVGFPDDGRAPVSGGPEAPEEGVEEVCAGGKATLHTEGVNPDGVRVAISRSTATADVAHVVWPRRAVGIDRGEPRNQPTPCRRLPRSARTPIMKAADLAPTRVRDSLAPTADGEPPTRVAPMIEETTADLAATRGSDSCAHDGQRATHPRCANDRRNPRGPGGDAQER</sequence>
<name>A0ABQ4C5P6_9ACTN</name>
<reference evidence="2 3" key="1">
    <citation type="submission" date="2021-01" db="EMBL/GenBank/DDBJ databases">
        <title>Whole genome shotgun sequence of Asanoa iriomotensis NBRC 100142.</title>
        <authorList>
            <person name="Komaki H."/>
            <person name="Tamura T."/>
        </authorList>
    </citation>
    <scope>NUCLEOTIDE SEQUENCE [LARGE SCALE GENOMIC DNA]</scope>
    <source>
        <strain evidence="2 3">NBRC 100142</strain>
    </source>
</reference>